<dbReference type="CDD" id="cd03685">
    <property type="entry name" value="ClC_6_like"/>
    <property type="match status" value="1"/>
</dbReference>
<comment type="similarity">
    <text evidence="11">Belongs to the chloride channel (TC 2.A.49) family.</text>
</comment>
<gene>
    <name evidence="14" type="ORF">EB796_000427</name>
</gene>
<evidence type="ECO:0000256" key="10">
    <source>
        <dbReference type="PROSITE-ProRule" id="PRU00703"/>
    </source>
</evidence>
<feature type="transmembrane region" description="Helical" evidence="11">
    <location>
        <begin position="554"/>
        <end position="577"/>
    </location>
</feature>
<feature type="transmembrane region" description="Helical" evidence="11">
    <location>
        <begin position="328"/>
        <end position="351"/>
    </location>
</feature>
<dbReference type="PANTHER" id="PTHR11689">
    <property type="entry name" value="CHLORIDE CHANNEL PROTEIN CLC FAMILY MEMBER"/>
    <property type="match status" value="1"/>
</dbReference>
<dbReference type="PRINTS" id="PR00762">
    <property type="entry name" value="CLCHANNEL"/>
</dbReference>
<dbReference type="Pfam" id="PF00571">
    <property type="entry name" value="CBS"/>
    <property type="match status" value="1"/>
</dbReference>
<feature type="transmembrane region" description="Helical" evidence="11">
    <location>
        <begin position="589"/>
        <end position="608"/>
    </location>
</feature>
<dbReference type="PROSITE" id="PS51371">
    <property type="entry name" value="CBS"/>
    <property type="match status" value="1"/>
</dbReference>
<evidence type="ECO:0000313" key="15">
    <source>
        <dbReference type="Proteomes" id="UP000593567"/>
    </source>
</evidence>
<evidence type="ECO:0000256" key="2">
    <source>
        <dbReference type="ARBA" id="ARBA00022448"/>
    </source>
</evidence>
<evidence type="ECO:0000256" key="6">
    <source>
        <dbReference type="ARBA" id="ARBA00023065"/>
    </source>
</evidence>
<evidence type="ECO:0000256" key="5">
    <source>
        <dbReference type="ARBA" id="ARBA00022989"/>
    </source>
</evidence>
<name>A0A7J7KT39_BUGNE</name>
<feature type="transmembrane region" description="Helical" evidence="11">
    <location>
        <begin position="526"/>
        <end position="547"/>
    </location>
</feature>
<accession>A0A7J7KT39</accession>
<dbReference type="Proteomes" id="UP000593567">
    <property type="component" value="Unassembled WGS sequence"/>
</dbReference>
<dbReference type="InterPro" id="IPR046342">
    <property type="entry name" value="CBS_dom_sf"/>
</dbReference>
<dbReference type="InterPro" id="IPR014743">
    <property type="entry name" value="Cl-channel_core"/>
</dbReference>
<dbReference type="InterPro" id="IPR001807">
    <property type="entry name" value="ClC"/>
</dbReference>
<evidence type="ECO:0000256" key="7">
    <source>
        <dbReference type="ARBA" id="ARBA00023122"/>
    </source>
</evidence>
<feature type="transmembrane region" description="Helical" evidence="11">
    <location>
        <begin position="216"/>
        <end position="246"/>
    </location>
</feature>
<dbReference type="SUPFAM" id="SSF81340">
    <property type="entry name" value="Clc chloride channel"/>
    <property type="match status" value="1"/>
</dbReference>
<keyword evidence="2 11" id="KW-0813">Transport</keyword>
<comment type="subcellular location">
    <subcellularLocation>
        <location evidence="1 11">Membrane</location>
        <topology evidence="1 11">Multi-pass membrane protein</topology>
    </subcellularLocation>
</comment>
<keyword evidence="4" id="KW-0677">Repeat</keyword>
<dbReference type="SMART" id="SM00116">
    <property type="entry name" value="CBS"/>
    <property type="match status" value="1"/>
</dbReference>
<dbReference type="GO" id="GO:0005254">
    <property type="term" value="F:chloride channel activity"/>
    <property type="evidence" value="ECO:0007669"/>
    <property type="project" value="UniProtKB-UniRule"/>
</dbReference>
<feature type="transmembrane region" description="Helical" evidence="11">
    <location>
        <begin position="416"/>
        <end position="435"/>
    </location>
</feature>
<keyword evidence="5 11" id="KW-1133">Transmembrane helix</keyword>
<sequence>MRVVDTLSTCLEKCTKTIKETKCPRTNMTQRQDGEQTPLLNSNAHSTSSHTSGTDRSDTMWRSMSGNSLLNHRMTPRQRMIASNGSVANDLEALEYAYINESVGTLIEDPEATSAANEYTRIQEDRLLNVKYKSMDYDTCENKLFFEEETKKGYKFVLRKQLFRWVVMFFIGVFTGLVAAAIDIVIETVTSKKYLLIKDFVDKCVKVENDCLTVPLLIFCALNAASTFLAACLVVFVSPCAAGSGIPQIKCYLNGVIIPEVVRIKTLAAKAIGVAFSVIGGLAVGKEGPMIHSGAVIAAGISQGKSATFKCDFRILEYFRSDQEKRDFVSGGAAAGVAAAFGAPVGGVLFSLEEGASFWNQSLTWRILFASMTATFTLNVMLSWYHKVPWSLSYPGLISFGIFEEDNYLQYNGVELLFFVVMGCIGGLLGGLFNYINYKLSVLRIRHIYRRRNKLLEAVIVAMVTAASGYLLVYLSTDCESLGKDPTEHPVQMFCRDGEYNVMASLFFQTPEASVRSLFHDKTGTYHPLTLGIFALLYFLLATWTYGLQVPSGLFIPLLLTGAAWGRLCGIGLGYLLKDQESWLHIYPGKYALIGAAAMLGGVVRMTISLTVILMEATGSVSFGLPIMLVLMCSKWVGDLFNEGIYDIHVQLAGVPFLNWEASSLTYGVPASRVMSHPVVTLLPEEKVERIYSILTKYPHDGFPIVDNYIPDLAESATFGRFRGMILRSQLIYLLKSKAFKPQNGEEPVVGMVTRSDLARFRVEFTKGKLHLVELQLSKPLEPM</sequence>
<evidence type="ECO:0000256" key="11">
    <source>
        <dbReference type="RuleBase" id="RU361221"/>
    </source>
</evidence>
<feature type="transmembrane region" description="Helical" evidence="11">
    <location>
        <begin position="455"/>
        <end position="475"/>
    </location>
</feature>
<organism evidence="14 15">
    <name type="scientific">Bugula neritina</name>
    <name type="common">Brown bryozoan</name>
    <name type="synonym">Sertularia neritina</name>
    <dbReference type="NCBI Taxonomy" id="10212"/>
    <lineage>
        <taxon>Eukaryota</taxon>
        <taxon>Metazoa</taxon>
        <taxon>Spiralia</taxon>
        <taxon>Lophotrochozoa</taxon>
        <taxon>Bryozoa</taxon>
        <taxon>Gymnolaemata</taxon>
        <taxon>Cheilostomatida</taxon>
        <taxon>Flustrina</taxon>
        <taxon>Buguloidea</taxon>
        <taxon>Bugulidae</taxon>
        <taxon>Bugula</taxon>
    </lineage>
</organism>
<feature type="domain" description="CBS" evidence="13">
    <location>
        <begin position="675"/>
        <end position="747"/>
    </location>
</feature>
<protein>
    <recommendedName>
        <fullName evidence="11">Chloride channel protein</fullName>
    </recommendedName>
</protein>
<keyword evidence="15" id="KW-1185">Reference proteome</keyword>
<reference evidence="14" key="1">
    <citation type="submission" date="2020-06" db="EMBL/GenBank/DDBJ databases">
        <title>Draft genome of Bugula neritina, a colonial animal packing powerful symbionts and potential medicines.</title>
        <authorList>
            <person name="Rayko M."/>
        </authorList>
    </citation>
    <scope>NUCLEOTIDE SEQUENCE [LARGE SCALE GENOMIC DNA]</scope>
    <source>
        <strain evidence="14">Kwan_BN1</strain>
    </source>
</reference>
<evidence type="ECO:0000256" key="4">
    <source>
        <dbReference type="ARBA" id="ARBA00022737"/>
    </source>
</evidence>
<evidence type="ECO:0000256" key="9">
    <source>
        <dbReference type="ARBA" id="ARBA00023214"/>
    </source>
</evidence>
<evidence type="ECO:0000256" key="12">
    <source>
        <dbReference type="SAM" id="MobiDB-lite"/>
    </source>
</evidence>
<dbReference type="GO" id="GO:0005765">
    <property type="term" value="C:lysosomal membrane"/>
    <property type="evidence" value="ECO:0007669"/>
    <property type="project" value="TreeGrafter"/>
</dbReference>
<feature type="transmembrane region" description="Helical" evidence="11">
    <location>
        <begin position="162"/>
        <end position="186"/>
    </location>
</feature>
<keyword evidence="9 11" id="KW-0868">Chloride</keyword>
<evidence type="ECO:0000256" key="8">
    <source>
        <dbReference type="ARBA" id="ARBA00023136"/>
    </source>
</evidence>
<feature type="transmembrane region" description="Helical" evidence="11">
    <location>
        <begin position="620"/>
        <end position="638"/>
    </location>
</feature>
<proteinExistence type="inferred from homology"/>
<evidence type="ECO:0000256" key="1">
    <source>
        <dbReference type="ARBA" id="ARBA00004141"/>
    </source>
</evidence>
<dbReference type="Gene3D" id="1.10.3080.10">
    <property type="entry name" value="Clc chloride channel"/>
    <property type="match status" value="1"/>
</dbReference>
<feature type="transmembrane region" description="Helical" evidence="11">
    <location>
        <begin position="363"/>
        <end position="385"/>
    </location>
</feature>
<keyword evidence="7 10" id="KW-0129">CBS domain</keyword>
<keyword evidence="8 11" id="KW-0472">Membrane</keyword>
<evidence type="ECO:0000313" key="14">
    <source>
        <dbReference type="EMBL" id="KAF6041265.1"/>
    </source>
</evidence>
<dbReference type="InterPro" id="IPR051280">
    <property type="entry name" value="Cl-channel/antiporter"/>
</dbReference>
<feature type="region of interest" description="Disordered" evidence="12">
    <location>
        <begin position="25"/>
        <end position="60"/>
    </location>
</feature>
<dbReference type="InterPro" id="IPR000644">
    <property type="entry name" value="CBS_dom"/>
</dbReference>
<evidence type="ECO:0000259" key="13">
    <source>
        <dbReference type="PROSITE" id="PS51371"/>
    </source>
</evidence>
<evidence type="ECO:0000256" key="3">
    <source>
        <dbReference type="ARBA" id="ARBA00022692"/>
    </source>
</evidence>
<dbReference type="OrthoDB" id="428525at2759"/>
<dbReference type="SUPFAM" id="SSF54631">
    <property type="entry name" value="CBS-domain pair"/>
    <property type="match status" value="1"/>
</dbReference>
<feature type="transmembrane region" description="Helical" evidence="11">
    <location>
        <begin position="267"/>
        <end position="285"/>
    </location>
</feature>
<dbReference type="PANTHER" id="PTHR11689:SF136">
    <property type="entry name" value="H(+)_CL(-) EXCHANGE TRANSPORTER 7"/>
    <property type="match status" value="1"/>
</dbReference>
<keyword evidence="6 11" id="KW-0406">Ion transport</keyword>
<dbReference type="AlphaFoldDB" id="A0A7J7KT39"/>
<keyword evidence="3 11" id="KW-0812">Transmembrane</keyword>
<dbReference type="EMBL" id="VXIV02000063">
    <property type="protein sequence ID" value="KAF6041265.1"/>
    <property type="molecule type" value="Genomic_DNA"/>
</dbReference>
<comment type="caution">
    <text evidence="14">The sequence shown here is derived from an EMBL/GenBank/DDBJ whole genome shotgun (WGS) entry which is preliminary data.</text>
</comment>
<dbReference type="Pfam" id="PF00654">
    <property type="entry name" value="Voltage_CLC"/>
    <property type="match status" value="1"/>
</dbReference>
<feature type="compositionally biased region" description="Low complexity" evidence="12">
    <location>
        <begin position="41"/>
        <end position="52"/>
    </location>
</feature>